<keyword evidence="3" id="KW-1185">Reference proteome</keyword>
<feature type="signal peptide" evidence="1">
    <location>
        <begin position="1"/>
        <end position="21"/>
    </location>
</feature>
<evidence type="ECO:0000313" key="2">
    <source>
        <dbReference type="EMBL" id="CCG52111.1"/>
    </source>
</evidence>
<dbReference type="AlphaFoldDB" id="H8XNJ4"/>
<evidence type="ECO:0000313" key="3">
    <source>
        <dbReference type="Proteomes" id="UP000007599"/>
    </source>
</evidence>
<accession>H8XNJ4</accession>
<reference evidence="2 3" key="1">
    <citation type="journal article" date="2012" name="J. Bacteriol.">
        <title>Complete Genome Sequence of Flavobacterium indicum GPSTA100-9T, Isolated from Warm Spring Water.</title>
        <authorList>
            <person name="Barbier P."/>
            <person name="Houel A."/>
            <person name="Loux V."/>
            <person name="Poulain J."/>
            <person name="Bernardet J.F."/>
            <person name="Touchon M."/>
            <person name="Duchaud E."/>
        </authorList>
    </citation>
    <scope>NUCLEOTIDE SEQUENCE [LARGE SCALE GENOMIC DNA]</scope>
    <source>
        <strain evidence="3">DSM 17447 / CIP 109464 / GPTSA100-9</strain>
    </source>
</reference>
<dbReference type="EMBL" id="HE774682">
    <property type="protein sequence ID" value="CCG52111.1"/>
    <property type="molecule type" value="Genomic_DNA"/>
</dbReference>
<name>H8XNJ4_FLAIG</name>
<dbReference type="KEGG" id="fin:KQS_00515"/>
<evidence type="ECO:0000256" key="1">
    <source>
        <dbReference type="SAM" id="SignalP"/>
    </source>
</evidence>
<keyword evidence="2" id="KW-0449">Lipoprotein</keyword>
<sequence length="127" mass="14228">MKKSILLLFILSISLFNISCSNDDNETNNTNTIVPKTLLVSTSVPNNTYVTVQIKDSNDNILETKKDSLHAHFIFNIDKGSKFTLTMSVPSQTFAGSYQLTEDYGNIILVQDSFTNHYNTFSASKSY</sequence>
<protein>
    <submittedName>
        <fullName evidence="2">Hypothetical lipoprotein</fullName>
    </submittedName>
</protein>
<gene>
    <name evidence="2" type="ordered locus">KQS_00515</name>
</gene>
<reference evidence="3" key="2">
    <citation type="submission" date="2012-03" db="EMBL/GenBank/DDBJ databases">
        <title>Complete genome sequence of Flavobacterium indicum GPTSA100-9T, isolated from warm spring water.</title>
        <authorList>
            <person name="Barbier P."/>
            <person name="Houel A."/>
            <person name="Loux V."/>
            <person name="Poulain J."/>
            <person name="Bernardet J.-F."/>
            <person name="Touchon M."/>
            <person name="Duchaud E."/>
        </authorList>
    </citation>
    <scope>NUCLEOTIDE SEQUENCE [LARGE SCALE GENOMIC DNA]</scope>
    <source>
        <strain evidence="3">DSM 17447 / CIP 109464 / GPTSA100-9</strain>
    </source>
</reference>
<dbReference type="STRING" id="1094466.KQS_00515"/>
<dbReference type="PATRIC" id="fig|1094466.5.peg.102"/>
<feature type="chain" id="PRO_5003617674" evidence="1">
    <location>
        <begin position="22"/>
        <end position="127"/>
    </location>
</feature>
<proteinExistence type="predicted"/>
<organism evidence="2 3">
    <name type="scientific">Flavobacterium indicum (strain DSM 17447 / CIP 109464 / GPTSA100-9)</name>
    <dbReference type="NCBI Taxonomy" id="1094466"/>
    <lineage>
        <taxon>Bacteria</taxon>
        <taxon>Pseudomonadati</taxon>
        <taxon>Bacteroidota</taxon>
        <taxon>Flavobacteriia</taxon>
        <taxon>Flavobacteriales</taxon>
        <taxon>Flavobacteriaceae</taxon>
        <taxon>Flavobacterium</taxon>
    </lineage>
</organism>
<dbReference type="RefSeq" id="WP_014387255.1">
    <property type="nucleotide sequence ID" value="NC_017025.1"/>
</dbReference>
<keyword evidence="1" id="KW-0732">Signal</keyword>
<dbReference type="Proteomes" id="UP000007599">
    <property type="component" value="Chromosome I"/>
</dbReference>
<dbReference type="HOGENOM" id="CLU_1967292_0_0_10"/>